<dbReference type="InterPro" id="IPR050807">
    <property type="entry name" value="TransReg_Diox_bact_type"/>
</dbReference>
<dbReference type="SMART" id="SM00530">
    <property type="entry name" value="HTH_XRE"/>
    <property type="match status" value="1"/>
</dbReference>
<dbReference type="GO" id="GO:0003700">
    <property type="term" value="F:DNA-binding transcription factor activity"/>
    <property type="evidence" value="ECO:0007669"/>
    <property type="project" value="TreeGrafter"/>
</dbReference>
<dbReference type="Pfam" id="PF01381">
    <property type="entry name" value="HTH_3"/>
    <property type="match status" value="1"/>
</dbReference>
<sequence>MKKEPLKKSSEYSIEELFGNALKQIRKRKGFSQEELGLESGYHRTYISLLERGKKSPSLKTIFRLAETLQVKPSELIKLIEKDR</sequence>
<dbReference type="InterPro" id="IPR001387">
    <property type="entry name" value="Cro/C1-type_HTH"/>
</dbReference>
<dbReference type="CDD" id="cd00093">
    <property type="entry name" value="HTH_XRE"/>
    <property type="match status" value="1"/>
</dbReference>
<feature type="domain" description="HTH cro/C1-type" evidence="2">
    <location>
        <begin position="22"/>
        <end position="76"/>
    </location>
</feature>
<name>A8ZWD8_DESOH</name>
<reference evidence="3 4" key="1">
    <citation type="submission" date="2007-10" db="EMBL/GenBank/DDBJ databases">
        <title>Complete sequence of Desulfococcus oleovorans Hxd3.</title>
        <authorList>
            <consortium name="US DOE Joint Genome Institute"/>
            <person name="Copeland A."/>
            <person name="Lucas S."/>
            <person name="Lapidus A."/>
            <person name="Barry K."/>
            <person name="Glavina del Rio T."/>
            <person name="Dalin E."/>
            <person name="Tice H."/>
            <person name="Pitluck S."/>
            <person name="Kiss H."/>
            <person name="Brettin T."/>
            <person name="Bruce D."/>
            <person name="Detter J.C."/>
            <person name="Han C."/>
            <person name="Schmutz J."/>
            <person name="Larimer F."/>
            <person name="Land M."/>
            <person name="Hauser L."/>
            <person name="Kyrpides N."/>
            <person name="Kim E."/>
            <person name="Wawrik B."/>
            <person name="Richardson P."/>
        </authorList>
    </citation>
    <scope>NUCLEOTIDE SEQUENCE [LARGE SCALE GENOMIC DNA]</scope>
    <source>
        <strain evidence="4">DSM 6200 / JCM 39069 / Hxd3</strain>
    </source>
</reference>
<dbReference type="PANTHER" id="PTHR46797">
    <property type="entry name" value="HTH-TYPE TRANSCRIPTIONAL REGULATOR"/>
    <property type="match status" value="1"/>
</dbReference>
<evidence type="ECO:0000259" key="2">
    <source>
        <dbReference type="PROSITE" id="PS50943"/>
    </source>
</evidence>
<dbReference type="STRING" id="96561.Dole_0936"/>
<dbReference type="EMBL" id="CP000859">
    <property type="protein sequence ID" value="ABW66746.1"/>
    <property type="molecule type" value="Genomic_DNA"/>
</dbReference>
<evidence type="ECO:0000313" key="4">
    <source>
        <dbReference type="Proteomes" id="UP000008561"/>
    </source>
</evidence>
<evidence type="ECO:0000256" key="1">
    <source>
        <dbReference type="ARBA" id="ARBA00023125"/>
    </source>
</evidence>
<dbReference type="PANTHER" id="PTHR46797:SF1">
    <property type="entry name" value="METHYLPHOSPHONATE SYNTHASE"/>
    <property type="match status" value="1"/>
</dbReference>
<keyword evidence="1" id="KW-0238">DNA-binding</keyword>
<dbReference type="eggNOG" id="COG1396">
    <property type="taxonomic scope" value="Bacteria"/>
</dbReference>
<protein>
    <submittedName>
        <fullName evidence="3">Transcriptional regulator, XRE family</fullName>
    </submittedName>
</protein>
<dbReference type="InterPro" id="IPR010982">
    <property type="entry name" value="Lambda_DNA-bd_dom_sf"/>
</dbReference>
<dbReference type="PROSITE" id="PS50943">
    <property type="entry name" value="HTH_CROC1"/>
    <property type="match status" value="1"/>
</dbReference>
<evidence type="ECO:0000313" key="3">
    <source>
        <dbReference type="EMBL" id="ABW66746.1"/>
    </source>
</evidence>
<organism evidence="3 4">
    <name type="scientific">Desulfosudis oleivorans (strain DSM 6200 / JCM 39069 / Hxd3)</name>
    <name type="common">Desulfococcus oleovorans</name>
    <dbReference type="NCBI Taxonomy" id="96561"/>
    <lineage>
        <taxon>Bacteria</taxon>
        <taxon>Pseudomonadati</taxon>
        <taxon>Thermodesulfobacteriota</taxon>
        <taxon>Desulfobacteria</taxon>
        <taxon>Desulfobacterales</taxon>
        <taxon>Desulfosudaceae</taxon>
        <taxon>Desulfosudis</taxon>
    </lineage>
</organism>
<dbReference type="GO" id="GO:0005829">
    <property type="term" value="C:cytosol"/>
    <property type="evidence" value="ECO:0007669"/>
    <property type="project" value="TreeGrafter"/>
</dbReference>
<dbReference type="Proteomes" id="UP000008561">
    <property type="component" value="Chromosome"/>
</dbReference>
<dbReference type="Gene3D" id="1.10.260.40">
    <property type="entry name" value="lambda repressor-like DNA-binding domains"/>
    <property type="match status" value="1"/>
</dbReference>
<dbReference type="KEGG" id="dol:Dole_0936"/>
<dbReference type="HOGENOM" id="CLU_066192_29_0_7"/>
<accession>A8ZWD8</accession>
<dbReference type="OrthoDB" id="9815697at2"/>
<dbReference type="SUPFAM" id="SSF47413">
    <property type="entry name" value="lambda repressor-like DNA-binding domains"/>
    <property type="match status" value="1"/>
</dbReference>
<dbReference type="GO" id="GO:0003677">
    <property type="term" value="F:DNA binding"/>
    <property type="evidence" value="ECO:0007669"/>
    <property type="project" value="UniProtKB-KW"/>
</dbReference>
<proteinExistence type="predicted"/>
<dbReference type="RefSeq" id="WP_012174364.1">
    <property type="nucleotide sequence ID" value="NC_009943.1"/>
</dbReference>
<gene>
    <name evidence="3" type="ordered locus">Dole_0936</name>
</gene>
<dbReference type="AlphaFoldDB" id="A8ZWD8"/>
<keyword evidence="4" id="KW-1185">Reference proteome</keyword>
<dbReference type="REBASE" id="16462">
    <property type="entry name" value="C.DolHORF939P"/>
</dbReference>